<dbReference type="InterPro" id="IPR006484">
    <property type="entry name" value="PYST_B"/>
</dbReference>
<gene>
    <name evidence="2" type="ORF">PVBDA_0301870</name>
</gene>
<dbReference type="AlphaFoldDB" id="A0A6V7RV46"/>
<feature type="signal peptide" evidence="1">
    <location>
        <begin position="1"/>
        <end position="21"/>
    </location>
</feature>
<organism evidence="2 3">
    <name type="scientific">Plasmodium vinckei brucechwatti</name>
    <dbReference type="NCBI Taxonomy" id="119398"/>
    <lineage>
        <taxon>Eukaryota</taxon>
        <taxon>Sar</taxon>
        <taxon>Alveolata</taxon>
        <taxon>Apicomplexa</taxon>
        <taxon>Aconoidasida</taxon>
        <taxon>Haemosporida</taxon>
        <taxon>Plasmodiidae</taxon>
        <taxon>Plasmodium</taxon>
        <taxon>Plasmodium (Vinckeia)</taxon>
    </lineage>
</organism>
<evidence type="ECO:0000256" key="1">
    <source>
        <dbReference type="SAM" id="SignalP"/>
    </source>
</evidence>
<reference evidence="2 3" key="1">
    <citation type="submission" date="2020-08" db="EMBL/GenBank/DDBJ databases">
        <authorList>
            <person name="Ramaprasad A."/>
        </authorList>
    </citation>
    <scope>NUCLEOTIDE SEQUENCE [LARGE SCALE GENOMIC DNA]</scope>
</reference>
<dbReference type="NCBIfam" id="TIGR01597">
    <property type="entry name" value="PYST-B"/>
    <property type="match status" value="1"/>
</dbReference>
<dbReference type="EMBL" id="LR865381">
    <property type="protein sequence ID" value="CAD2085570.1"/>
    <property type="molecule type" value="Genomic_DNA"/>
</dbReference>
<accession>A0A6V7RV46</accession>
<proteinExistence type="predicted"/>
<evidence type="ECO:0000313" key="3">
    <source>
        <dbReference type="Proteomes" id="UP000515550"/>
    </source>
</evidence>
<dbReference type="VEuPathDB" id="PlasmoDB:PVBDA_0301870"/>
<protein>
    <submittedName>
        <fullName evidence="2">Fam-b protein</fullName>
    </submittedName>
</protein>
<feature type="chain" id="PRO_5028255409" evidence="1">
    <location>
        <begin position="22"/>
        <end position="215"/>
    </location>
</feature>
<dbReference type="Pfam" id="PF09592">
    <property type="entry name" value="DUF2031"/>
    <property type="match status" value="1"/>
</dbReference>
<dbReference type="Proteomes" id="UP000515550">
    <property type="component" value="Chromosome PVBDA_03"/>
</dbReference>
<sequence>MIVSIFKFVLFSIIICSFEYSQKIQEIVKTNYIYINKYFISFQELYFINERNICLERNIINFRNNRILTDADNQFDLYDFYQSTSSLANHFNDYNDNDEKIKNLRSIIDSRIKKHKRSNISPNLNNVDEKTKKLIYELQKEFEEVKKELDNIRNGKIPTQPIQNKRIIINGENISVSEHEGTTLESEYYNFEDEYNEITLGNGYNKIKMDTNYKK</sequence>
<name>A0A6V7RV46_PLAVN</name>
<evidence type="ECO:0000313" key="2">
    <source>
        <dbReference type="EMBL" id="CAD2085570.1"/>
    </source>
</evidence>
<keyword evidence="1" id="KW-0732">Signal</keyword>